<accession>A0A098DNR1</accession>
<dbReference type="EMBL" id="HG970335">
    <property type="protein sequence ID" value="CEF82994.1"/>
    <property type="molecule type" value="Genomic_DNA"/>
</dbReference>
<dbReference type="Proteomes" id="UP000070720">
    <property type="component" value="Chromosome 4"/>
</dbReference>
<evidence type="ECO:0000313" key="1">
    <source>
        <dbReference type="EMBL" id="CEF82994.1"/>
    </source>
</evidence>
<dbReference type="EnsemblFungi" id="CEF82994">
    <property type="protein sequence ID" value="CEF82994"/>
    <property type="gene ID" value="FGRRES_15428"/>
</dbReference>
<reference evidence="1 3" key="3">
    <citation type="journal article" date="2015" name="BMC Genomics">
        <title>The completed genome sequence of the pathogenic ascomycete fungus Fusarium graminearum.</title>
        <authorList>
            <person name="King R."/>
            <person name="Urban M."/>
            <person name="Hammond-Kosack M.C."/>
            <person name="Hassani-Pak K."/>
            <person name="Hammond-Kosack K.E."/>
        </authorList>
    </citation>
    <scope>NUCLEOTIDE SEQUENCE [LARGE SCALE GENOMIC DNA]</scope>
    <source>
        <strain evidence="3">ATCC MYA-4620 / CBS 123657 / FGSC 9075 / NRRL 31084 / PH-1</strain>
        <strain evidence="1">PH-1</strain>
    </source>
</reference>
<organism evidence="1 3">
    <name type="scientific">Gibberella zeae (strain ATCC MYA-4620 / CBS 123657 / FGSC 9075 / NRRL 31084 / PH-1)</name>
    <name type="common">Wheat head blight fungus</name>
    <name type="synonym">Fusarium graminearum</name>
    <dbReference type="NCBI Taxonomy" id="229533"/>
    <lineage>
        <taxon>Eukaryota</taxon>
        <taxon>Fungi</taxon>
        <taxon>Dikarya</taxon>
        <taxon>Ascomycota</taxon>
        <taxon>Pezizomycotina</taxon>
        <taxon>Sordariomycetes</taxon>
        <taxon>Hypocreomycetidae</taxon>
        <taxon>Hypocreales</taxon>
        <taxon>Nectriaceae</taxon>
        <taxon>Fusarium</taxon>
    </lineage>
</organism>
<reference evidence="2 3" key="1">
    <citation type="journal article" date="2007" name="Science">
        <title>The Fusarium graminearum genome reveals a link between localized polymorphism and pathogen specialization.</title>
        <authorList>
            <person name="Cuomo C.A."/>
            <person name="Gueldener U."/>
            <person name="Xu J.-R."/>
            <person name="Trail F."/>
            <person name="Turgeon B.G."/>
            <person name="Di Pietro A."/>
            <person name="Walton J.D."/>
            <person name="Ma L.-J."/>
            <person name="Baker S.E."/>
            <person name="Rep M."/>
            <person name="Adam G."/>
            <person name="Antoniw J."/>
            <person name="Baldwin T."/>
            <person name="Calvo S.E."/>
            <person name="Chang Y.-L."/>
            <person name="DeCaprio D."/>
            <person name="Gale L.R."/>
            <person name="Gnerre S."/>
            <person name="Goswami R.S."/>
            <person name="Hammond-Kosack K."/>
            <person name="Harris L.J."/>
            <person name="Hilburn K."/>
            <person name="Kennell J.C."/>
            <person name="Kroken S."/>
            <person name="Magnuson J.K."/>
            <person name="Mannhaupt G."/>
            <person name="Mauceli E.W."/>
            <person name="Mewes H.-W."/>
            <person name="Mitterbauer R."/>
            <person name="Muehlbauer G."/>
            <person name="Muensterkoetter M."/>
            <person name="Nelson D."/>
            <person name="O'Donnell K."/>
            <person name="Ouellet T."/>
            <person name="Qi W."/>
            <person name="Quesneville H."/>
            <person name="Roncero M.I.G."/>
            <person name="Seong K.-Y."/>
            <person name="Tetko I.V."/>
            <person name="Urban M."/>
            <person name="Waalwijk C."/>
            <person name="Ward T.J."/>
            <person name="Yao J."/>
            <person name="Birren B.W."/>
            <person name="Kistler H.C."/>
        </authorList>
    </citation>
    <scope>NUCLEOTIDE SEQUENCE [LARGE SCALE GENOMIC DNA]</scope>
    <source>
        <strain evidence="3">ATCC MYA-4620 / CBS 123657 / FGSC 9075 / NRRL 31084 / PH-1</strain>
        <strain evidence="2">PH-1 / ATCC MYA-4620 / FGSC 9075 / NRRL 31084</strain>
    </source>
</reference>
<dbReference type="VEuPathDB" id="FungiDB:FGRAMPH1_01G24789"/>
<reference evidence="2" key="4">
    <citation type="submission" date="2017-01" db="UniProtKB">
        <authorList>
            <consortium name="EnsemblFungi"/>
        </authorList>
    </citation>
    <scope>IDENTIFICATION</scope>
    <source>
        <strain evidence="2">PH-1 / ATCC MYA-4620 / FGSC 9075 / NRRL 31084</strain>
    </source>
</reference>
<keyword evidence="3" id="KW-1185">Reference proteome</keyword>
<dbReference type="InParanoid" id="A0A098DNR1"/>
<name>A0A098DNR1_GIBZE</name>
<evidence type="ECO:0000313" key="3">
    <source>
        <dbReference type="Proteomes" id="UP000070720"/>
    </source>
</evidence>
<accession>A0A0E0S981</accession>
<sequence>MTHCIMEDAKIDVIVMSSRPAASVSGRIINQRVWVIKKSTMSCTSGMNSYYEIINTYF</sequence>
<reference evidence="2 3" key="2">
    <citation type="journal article" date="2010" name="Nature">
        <title>Comparative genomics reveals mobile pathogenicity chromosomes in Fusarium.</title>
        <authorList>
            <person name="Ma L.J."/>
            <person name="van der Does H.C."/>
            <person name="Borkovich K.A."/>
            <person name="Coleman J.J."/>
            <person name="Daboussi M.J."/>
            <person name="Di Pietro A."/>
            <person name="Dufresne M."/>
            <person name="Freitag M."/>
            <person name="Grabherr M."/>
            <person name="Henrissat B."/>
            <person name="Houterman P.M."/>
            <person name="Kang S."/>
            <person name="Shim W.B."/>
            <person name="Woloshuk C."/>
            <person name="Xie X."/>
            <person name="Xu J.R."/>
            <person name="Antoniw J."/>
            <person name="Baker S.E."/>
            <person name="Bluhm B.H."/>
            <person name="Breakspear A."/>
            <person name="Brown D.W."/>
            <person name="Butchko R.A."/>
            <person name="Chapman S."/>
            <person name="Coulson R."/>
            <person name="Coutinho P.M."/>
            <person name="Danchin E.G."/>
            <person name="Diener A."/>
            <person name="Gale L.R."/>
            <person name="Gardiner D.M."/>
            <person name="Goff S."/>
            <person name="Hammond-Kosack K.E."/>
            <person name="Hilburn K."/>
            <person name="Hua-Van A."/>
            <person name="Jonkers W."/>
            <person name="Kazan K."/>
            <person name="Kodira C.D."/>
            <person name="Koehrsen M."/>
            <person name="Kumar L."/>
            <person name="Lee Y.H."/>
            <person name="Li L."/>
            <person name="Manners J.M."/>
            <person name="Miranda-Saavedra D."/>
            <person name="Mukherjee M."/>
            <person name="Park G."/>
            <person name="Park J."/>
            <person name="Park S.Y."/>
            <person name="Proctor R.H."/>
            <person name="Regev A."/>
            <person name="Ruiz-Roldan M.C."/>
            <person name="Sain D."/>
            <person name="Sakthikumar S."/>
            <person name="Sykes S."/>
            <person name="Schwartz D.C."/>
            <person name="Turgeon B.G."/>
            <person name="Wapinski I."/>
            <person name="Yoder O."/>
            <person name="Young S."/>
            <person name="Zeng Q."/>
            <person name="Zhou S."/>
            <person name="Galagan J."/>
            <person name="Cuomo C.A."/>
            <person name="Kistler H.C."/>
            <person name="Rep M."/>
        </authorList>
    </citation>
    <scope>GENOME REANNOTATION</scope>
    <source>
        <strain evidence="3">ATCC MYA-4620 / CBS 123657 / FGSC 9075 / NRRL 31084 / PH-1</strain>
        <strain evidence="2">PH-1 / ATCC MYA-4620 / FGSC 9075 / NRRL 31084</strain>
    </source>
</reference>
<protein>
    <submittedName>
        <fullName evidence="1">Chromosome 4, complete genome</fullName>
    </submittedName>
</protein>
<dbReference type="AlphaFoldDB" id="A0A098DNR1"/>
<gene>
    <name evidence="1" type="ORF">FGRAMPH1_01T24789</name>
</gene>
<evidence type="ECO:0000313" key="2">
    <source>
        <dbReference type="EnsemblFungi" id="CEF82994"/>
    </source>
</evidence>
<proteinExistence type="predicted"/>